<dbReference type="Pfam" id="PF00109">
    <property type="entry name" value="ketoacyl-synt"/>
    <property type="match status" value="1"/>
</dbReference>
<dbReference type="Gene3D" id="3.30.300.30">
    <property type="match status" value="1"/>
</dbReference>
<dbReference type="Pfam" id="PF02801">
    <property type="entry name" value="Ketoacyl-synt_C"/>
    <property type="match status" value="1"/>
</dbReference>
<dbReference type="GO" id="GO:0031177">
    <property type="term" value="F:phosphopantetheine binding"/>
    <property type="evidence" value="ECO:0007669"/>
    <property type="project" value="InterPro"/>
</dbReference>
<dbReference type="Gene3D" id="1.10.1200.10">
    <property type="entry name" value="ACP-like"/>
    <property type="match status" value="2"/>
</dbReference>
<dbReference type="InterPro" id="IPR009081">
    <property type="entry name" value="PP-bd_ACP"/>
</dbReference>
<proteinExistence type="predicted"/>
<dbReference type="GO" id="GO:0006633">
    <property type="term" value="P:fatty acid biosynthetic process"/>
    <property type="evidence" value="ECO:0007669"/>
    <property type="project" value="InterPro"/>
</dbReference>
<dbReference type="Gene3D" id="3.40.47.10">
    <property type="match status" value="1"/>
</dbReference>
<dbReference type="SUPFAM" id="SSF52151">
    <property type="entry name" value="FabD/lysophospholipase-like"/>
    <property type="match status" value="1"/>
</dbReference>
<dbReference type="Pfam" id="PF00698">
    <property type="entry name" value="Acyl_transf_1"/>
    <property type="match status" value="1"/>
</dbReference>
<dbReference type="CDD" id="cd00833">
    <property type="entry name" value="PKS"/>
    <property type="match status" value="1"/>
</dbReference>
<dbReference type="Pfam" id="PF00501">
    <property type="entry name" value="AMP-binding"/>
    <property type="match status" value="1"/>
</dbReference>
<evidence type="ECO:0000313" key="7">
    <source>
        <dbReference type="EMBL" id="GGL01128.1"/>
    </source>
</evidence>
<dbReference type="RefSeq" id="WP_189080730.1">
    <property type="nucleotide sequence ID" value="NZ_BMMX01000018.1"/>
</dbReference>
<evidence type="ECO:0000256" key="4">
    <source>
        <dbReference type="ARBA" id="ARBA00023315"/>
    </source>
</evidence>
<keyword evidence="1" id="KW-0596">Phosphopantetheine</keyword>
<keyword evidence="2" id="KW-0597">Phosphoprotein</keyword>
<dbReference type="SMART" id="SM00827">
    <property type="entry name" value="PKS_AT"/>
    <property type="match status" value="1"/>
</dbReference>
<reference evidence="7" key="1">
    <citation type="journal article" date="2014" name="Int. J. Syst. Evol. Microbiol.">
        <title>Complete genome sequence of Corynebacterium casei LMG S-19264T (=DSM 44701T), isolated from a smear-ripened cheese.</title>
        <authorList>
            <consortium name="US DOE Joint Genome Institute (JGI-PGF)"/>
            <person name="Walter F."/>
            <person name="Albersmeier A."/>
            <person name="Kalinowski J."/>
            <person name="Ruckert C."/>
        </authorList>
    </citation>
    <scope>NUCLEOTIDE SEQUENCE</scope>
    <source>
        <strain evidence="7">CGMCC 4.7299</strain>
    </source>
</reference>
<sequence length="1642" mass="171315">MAITAADYRVEPPSDLSAQAAGHTLPAVFAAAAEAEPDAVAIRDGDRAWTWRQWRTEVDALARGLQETGVGRGDVVAVQLPNCFEYQTVHLAVAAIGAVMMPVHMGSGARDVLALLRRVDPVAFVLWADGGSTADDNLPAAVPSLRAALTVDAVRATVDHWRGHRPHPVEVGPDDPFVLLPSSGTTSQRPKICVHTHRGLLSNTDHVAREAAASFTGGIITACPLTHLFGLQSLHNALFARCPQTLLNGWDVDTFLALGRATQPRVVFLVPTQIYDVIGRLAATGQTAGFAPAEVRTAGAALPAAAVEQLRAALGAAVVIVWGMSEIGTGTRSLAGDDPQVPARTVGRPSAGSRVRVVDTAGEPCPAQVAGELQFQGASMFRGYYRDEELTQRAMTADGWLRTGDMAALDDDGRVLFRGRSAEIINVGGRKVSAIEVQNLLADLPGVGPLAVVAQADERLGEYPCLVLTEAARGRVDLSTVTDFLRAGGTADYKIPLDLVFLPDLPRTPAGKLHRRALEDMLRERAPQAPAAFTGTLADALDLIRSCVRRITDGADIGDEDSFRSRGMDSIRTVRLRNALAEATGLGLPATVAFDYPTPLALAQHLTGQGWAVDDAGPAADAGAPIAIVGMACRLPGGVRSPEDLWDVVTGGVDAVGDFPSDRGWDLDTLFHDDPDNPGTTYARQGGFLHDAADFDAGFFGFSPREALATDPQQRLMLEVAWEAFERAGIDPDTLRGSRTGVFTGAMYHDYATGAPGELEGLLAVGTAASAMSGRIAYTFGLHGPAMTVDTACSSSLVALHLACQSLRAGESSLALAGGAAVMATPASFVEFARLRGLSADGRCKSFGAGADGAAWSEGAGLLLLERLDEARRNGHEVLAVVRGSAVNSDGASNGLTAPNGPSQQRVIRQALAAAGVPATDVDLVEAHGTGTALGDPIEAQAVLATYGEGRPADRPLWLGSVKSNLGHTQAAAGVAGVIKAVLAMRHGVLPRTLHADEPTPQVDWSAGTVRLLQQAQPWTAQRRLAGVSSFGISGTNAHVVLEGTTAPDEPSSPADEPAEGPAAWLLSARGGAALRAQAGRLAAHLRQARHDPADVAYTLATGRAVHPDQAVVTGRDAGELLDALDALAEGGGPAITTRAGGRGRLAFLFSGQGSQRAAMGRELASRYPVFREAFEHLCARLTIDWERLDETGNAQPAIFAVEVALFRLLESWGVRPEVLLGHSIGGIAAAHVAGVFTVEDACTLVSARAALMQALPAGGAMVAVQAGPDDDLDLPAGVSLAAVNAPGAVVLSGPEDAVLAAAAGFPRTKRLAVSHAFHSSLMEPMLDDFRAVVDGITLAPPAVPVVSDRTGRLLTDAEATDPGYWVGHVRDTVRFADAMALLREQRVTVCLEVGPDAALTPMAAAAHPDAVVLPALRRDVDETTSLLGAVARLRGEQIAVDWAAVLPGARRVPLPAYAFQHQPYWVVTRPGASAVPVLPAPAPASGPGVALAERLAGMDEVEQDEAVLRIVLAELSTVLGGAPTAGMDPGRPVTDLGVTSVNAIELRDRLIAATGAPLPATLVFDHPTPGAIVRLIRKSVSPAEEPGVADPAELVEQLERLFADGRPVDAALATRLRALAGNRLDLDDASDDDLFRMMDNA</sequence>
<dbReference type="SUPFAM" id="SSF55048">
    <property type="entry name" value="Probable ACP-binding domain of malonyl-CoA ACP transacylase"/>
    <property type="match status" value="1"/>
</dbReference>
<evidence type="ECO:0000259" key="6">
    <source>
        <dbReference type="PROSITE" id="PS52004"/>
    </source>
</evidence>
<dbReference type="InterPro" id="IPR036736">
    <property type="entry name" value="ACP-like_sf"/>
</dbReference>
<dbReference type="InterPro" id="IPR050091">
    <property type="entry name" value="PKS_NRPS_Biosynth_Enz"/>
</dbReference>
<dbReference type="FunFam" id="3.40.47.10:FF:000019">
    <property type="entry name" value="Polyketide synthase type I"/>
    <property type="match status" value="1"/>
</dbReference>
<reference evidence="7" key="2">
    <citation type="submission" date="2020-09" db="EMBL/GenBank/DDBJ databases">
        <authorList>
            <person name="Sun Q."/>
            <person name="Zhou Y."/>
        </authorList>
    </citation>
    <scope>NUCLEOTIDE SEQUENCE</scope>
    <source>
        <strain evidence="7">CGMCC 4.7299</strain>
    </source>
</reference>
<dbReference type="Gene3D" id="3.40.366.10">
    <property type="entry name" value="Malonyl-Coenzyme A Acyl Carrier Protein, domain 2"/>
    <property type="match status" value="1"/>
</dbReference>
<keyword evidence="4" id="KW-0012">Acyltransferase</keyword>
<dbReference type="PANTHER" id="PTHR43775:SF51">
    <property type="entry name" value="INACTIVE PHENOLPHTHIOCEROL SYNTHESIS POLYKETIDE SYNTHASE TYPE I PKS1-RELATED"/>
    <property type="match status" value="1"/>
</dbReference>
<evidence type="ECO:0000259" key="5">
    <source>
        <dbReference type="PROSITE" id="PS50075"/>
    </source>
</evidence>
<keyword evidence="8" id="KW-1185">Reference proteome</keyword>
<dbReference type="SMART" id="SM00823">
    <property type="entry name" value="PKS_PP"/>
    <property type="match status" value="2"/>
</dbReference>
<dbReference type="SMART" id="SM01294">
    <property type="entry name" value="PKS_PP_betabranch"/>
    <property type="match status" value="1"/>
</dbReference>
<gene>
    <name evidence="7" type="ORF">GCM10012284_39630</name>
</gene>
<keyword evidence="3" id="KW-0808">Transferase</keyword>
<feature type="domain" description="Carrier" evidence="5">
    <location>
        <begin position="1503"/>
        <end position="1581"/>
    </location>
</feature>
<accession>A0A8J3C2N2</accession>
<evidence type="ECO:0000256" key="2">
    <source>
        <dbReference type="ARBA" id="ARBA00022553"/>
    </source>
</evidence>
<dbReference type="InterPro" id="IPR014030">
    <property type="entry name" value="Ketoacyl_synth_N"/>
</dbReference>
<protein>
    <recommendedName>
        <fullName evidence="9">Acyl transferase domain-containing protein</fullName>
    </recommendedName>
</protein>
<dbReference type="SUPFAM" id="SSF47336">
    <property type="entry name" value="ACP-like"/>
    <property type="match status" value="2"/>
</dbReference>
<dbReference type="InterPro" id="IPR016036">
    <property type="entry name" value="Malonyl_transacylase_ACP-bd"/>
</dbReference>
<dbReference type="SUPFAM" id="SSF53901">
    <property type="entry name" value="Thiolase-like"/>
    <property type="match status" value="1"/>
</dbReference>
<dbReference type="InterPro" id="IPR018201">
    <property type="entry name" value="Ketoacyl_synth_AS"/>
</dbReference>
<dbReference type="InterPro" id="IPR016035">
    <property type="entry name" value="Acyl_Trfase/lysoPLipase"/>
</dbReference>
<name>A0A8J3C2N2_9ACTN</name>
<evidence type="ECO:0000256" key="1">
    <source>
        <dbReference type="ARBA" id="ARBA00022450"/>
    </source>
</evidence>
<dbReference type="InterPro" id="IPR016039">
    <property type="entry name" value="Thiolase-like"/>
</dbReference>
<comment type="caution">
    <text evidence="7">The sequence shown here is derived from an EMBL/GenBank/DDBJ whole genome shotgun (WGS) entry which is preliminary data.</text>
</comment>
<evidence type="ECO:0000256" key="3">
    <source>
        <dbReference type="ARBA" id="ARBA00022679"/>
    </source>
</evidence>
<dbReference type="Gene3D" id="3.40.50.12780">
    <property type="entry name" value="N-terminal domain of ligase-like"/>
    <property type="match status" value="1"/>
</dbReference>
<dbReference type="PANTHER" id="PTHR43775">
    <property type="entry name" value="FATTY ACID SYNTHASE"/>
    <property type="match status" value="1"/>
</dbReference>
<dbReference type="InterPro" id="IPR020841">
    <property type="entry name" value="PKS_Beta-ketoAc_synthase_dom"/>
</dbReference>
<dbReference type="InterPro" id="IPR042099">
    <property type="entry name" value="ANL_N_sf"/>
</dbReference>
<dbReference type="InterPro" id="IPR020806">
    <property type="entry name" value="PKS_PP-bd"/>
</dbReference>
<dbReference type="GO" id="GO:0004312">
    <property type="term" value="F:fatty acid synthase activity"/>
    <property type="evidence" value="ECO:0007669"/>
    <property type="project" value="TreeGrafter"/>
</dbReference>
<dbReference type="InterPro" id="IPR014043">
    <property type="entry name" value="Acyl_transferase_dom"/>
</dbReference>
<dbReference type="InterPro" id="IPR045851">
    <property type="entry name" value="AMP-bd_C_sf"/>
</dbReference>
<dbReference type="EMBL" id="BMMX01000018">
    <property type="protein sequence ID" value="GGL01128.1"/>
    <property type="molecule type" value="Genomic_DNA"/>
</dbReference>
<dbReference type="Proteomes" id="UP000656042">
    <property type="component" value="Unassembled WGS sequence"/>
</dbReference>
<dbReference type="Pfam" id="PF16197">
    <property type="entry name" value="KAsynt_C_assoc"/>
    <property type="match status" value="1"/>
</dbReference>
<dbReference type="GO" id="GO:0004315">
    <property type="term" value="F:3-oxoacyl-[acyl-carrier-protein] synthase activity"/>
    <property type="evidence" value="ECO:0007669"/>
    <property type="project" value="InterPro"/>
</dbReference>
<dbReference type="InterPro" id="IPR000873">
    <property type="entry name" value="AMP-dep_synth/lig_dom"/>
</dbReference>
<dbReference type="PROSITE" id="PS00606">
    <property type="entry name" value="KS3_1"/>
    <property type="match status" value="1"/>
</dbReference>
<dbReference type="InterPro" id="IPR001227">
    <property type="entry name" value="Ac_transferase_dom_sf"/>
</dbReference>
<feature type="domain" description="Ketosynthase family 3 (KS3)" evidence="6">
    <location>
        <begin position="623"/>
        <end position="1044"/>
    </location>
</feature>
<dbReference type="InterPro" id="IPR032821">
    <property type="entry name" value="PKS_assoc"/>
</dbReference>
<dbReference type="Pfam" id="PF00550">
    <property type="entry name" value="PP-binding"/>
    <property type="match status" value="2"/>
</dbReference>
<evidence type="ECO:0000313" key="8">
    <source>
        <dbReference type="Proteomes" id="UP000656042"/>
    </source>
</evidence>
<dbReference type="SMART" id="SM00825">
    <property type="entry name" value="PKS_KS"/>
    <property type="match status" value="1"/>
</dbReference>
<feature type="domain" description="Carrier" evidence="5">
    <location>
        <begin position="535"/>
        <end position="610"/>
    </location>
</feature>
<dbReference type="PROSITE" id="PS50075">
    <property type="entry name" value="CARRIER"/>
    <property type="match status" value="2"/>
</dbReference>
<dbReference type="Gene3D" id="3.30.70.3290">
    <property type="match status" value="1"/>
</dbReference>
<dbReference type="InterPro" id="IPR014031">
    <property type="entry name" value="Ketoacyl_synth_C"/>
</dbReference>
<dbReference type="PROSITE" id="PS52004">
    <property type="entry name" value="KS3_2"/>
    <property type="match status" value="1"/>
</dbReference>
<evidence type="ECO:0008006" key="9">
    <source>
        <dbReference type="Google" id="ProtNLM"/>
    </source>
</evidence>
<organism evidence="7 8">
    <name type="scientific">Mangrovihabitans endophyticus</name>
    <dbReference type="NCBI Taxonomy" id="1751298"/>
    <lineage>
        <taxon>Bacteria</taxon>
        <taxon>Bacillati</taxon>
        <taxon>Actinomycetota</taxon>
        <taxon>Actinomycetes</taxon>
        <taxon>Micromonosporales</taxon>
        <taxon>Micromonosporaceae</taxon>
        <taxon>Mangrovihabitans</taxon>
    </lineage>
</organism>
<dbReference type="SUPFAM" id="SSF56801">
    <property type="entry name" value="Acetyl-CoA synthetase-like"/>
    <property type="match status" value="1"/>
</dbReference>